<dbReference type="Pfam" id="PF04055">
    <property type="entry name" value="Radical_SAM"/>
    <property type="match status" value="1"/>
</dbReference>
<dbReference type="SFLD" id="SFLDG01109">
    <property type="entry name" value="Uncharacterised_Radical_SAM_Su"/>
    <property type="match status" value="1"/>
</dbReference>
<dbReference type="SUPFAM" id="SSF102114">
    <property type="entry name" value="Radical SAM enzymes"/>
    <property type="match status" value="1"/>
</dbReference>
<dbReference type="PANTHER" id="PTHR30352:SF5">
    <property type="entry name" value="PYRUVATE FORMATE-LYASE 1-ACTIVATING ENZYME"/>
    <property type="match status" value="1"/>
</dbReference>
<dbReference type="GO" id="GO:0046872">
    <property type="term" value="F:metal ion binding"/>
    <property type="evidence" value="ECO:0007669"/>
    <property type="project" value="UniProtKB-KW"/>
</dbReference>
<evidence type="ECO:0000256" key="5">
    <source>
        <dbReference type="ARBA" id="ARBA00023004"/>
    </source>
</evidence>
<evidence type="ECO:0000313" key="8">
    <source>
        <dbReference type="EMBL" id="GJM60212.1"/>
    </source>
</evidence>
<dbReference type="EMBL" id="BQKE01000001">
    <property type="protein sequence ID" value="GJM60212.1"/>
    <property type="molecule type" value="Genomic_DNA"/>
</dbReference>
<evidence type="ECO:0000256" key="2">
    <source>
        <dbReference type="ARBA" id="ARBA00022485"/>
    </source>
</evidence>
<name>A0AAN4VWG6_9BACT</name>
<gene>
    <name evidence="8" type="ORF">PEDI_07640</name>
</gene>
<evidence type="ECO:0000313" key="9">
    <source>
        <dbReference type="Proteomes" id="UP001310022"/>
    </source>
</evidence>
<reference evidence="8 9" key="1">
    <citation type="submission" date="2021-12" db="EMBL/GenBank/DDBJ databases">
        <title>Genome sequencing of bacteria with rrn-lacking chromosome and rrn-plasmid.</title>
        <authorList>
            <person name="Anda M."/>
            <person name="Iwasaki W."/>
        </authorList>
    </citation>
    <scope>NUCLEOTIDE SEQUENCE [LARGE SCALE GENOMIC DNA]</scope>
    <source>
        <strain evidence="8 9">NBRC 15940</strain>
    </source>
</reference>
<dbReference type="GO" id="GO:0051539">
    <property type="term" value="F:4 iron, 4 sulfur cluster binding"/>
    <property type="evidence" value="ECO:0007669"/>
    <property type="project" value="UniProtKB-KW"/>
</dbReference>
<evidence type="ECO:0000256" key="4">
    <source>
        <dbReference type="ARBA" id="ARBA00022723"/>
    </source>
</evidence>
<dbReference type="InterPro" id="IPR034457">
    <property type="entry name" value="Organic_radical-activating"/>
</dbReference>
<keyword evidence="9" id="KW-1185">Reference proteome</keyword>
<dbReference type="AlphaFoldDB" id="A0AAN4VWG6"/>
<evidence type="ECO:0000256" key="6">
    <source>
        <dbReference type="ARBA" id="ARBA00023014"/>
    </source>
</evidence>
<keyword evidence="2" id="KW-0004">4Fe-4S</keyword>
<keyword evidence="6" id="KW-0411">Iron-sulfur</keyword>
<dbReference type="CDD" id="cd01335">
    <property type="entry name" value="Radical_SAM"/>
    <property type="match status" value="1"/>
</dbReference>
<keyword evidence="5" id="KW-0408">Iron</keyword>
<protein>
    <submittedName>
        <fullName evidence="8">Radical SAM protein</fullName>
    </submittedName>
</protein>
<dbReference type="InterPro" id="IPR007197">
    <property type="entry name" value="rSAM"/>
</dbReference>
<keyword evidence="4" id="KW-0479">Metal-binding</keyword>
<dbReference type="Proteomes" id="UP001310022">
    <property type="component" value="Unassembled WGS sequence"/>
</dbReference>
<sequence>MKEQSNIHKTKAAANQHPDSLPLLLTCDAEGNMFEEENYEVIGRSGTRLVGLEPEDFIELPEGSEFFTMPCRNPYGRNVHTGEIELLEDVYAVAAFVSPAYTQTFMPAYEETEGAETLPLYAYTAVGWLDGKFYTTAVRIDPDKRQDFEQFDCEAIEQKTVETLEKFPENRLIQHLGNNCSLTYSCPAARNFFMGRWEAPIPLSPACNSNCLGCISFQPEEHEIDAMQNRLDFIPYIEEVLEMAVPHLETAPLPIVSFGQGCEGEPLLVWQLIRDTIIAIRKKTKRGIINLNTNGSKPEAVDELFKAGLDSIRVSMNSVRKDLYTNYYLPNNYEYEDVIESIKIARLHGKWASINYFTLPGFTDNIEEYETLRQVIEYTDLSMIQWRNFNIDLNWYLEKMGIEDTGDGMGVAEVMEAIHEEFPHIAYGYFNPPLEVQEKYNALRK</sequence>
<dbReference type="GO" id="GO:0003824">
    <property type="term" value="F:catalytic activity"/>
    <property type="evidence" value="ECO:0007669"/>
    <property type="project" value="InterPro"/>
</dbReference>
<feature type="domain" description="Radical SAM core" evidence="7">
    <location>
        <begin position="201"/>
        <end position="368"/>
    </location>
</feature>
<evidence type="ECO:0000256" key="3">
    <source>
        <dbReference type="ARBA" id="ARBA00022691"/>
    </source>
</evidence>
<comment type="cofactor">
    <cofactor evidence="1">
        <name>[4Fe-4S] cluster</name>
        <dbReference type="ChEBI" id="CHEBI:49883"/>
    </cofactor>
</comment>
<dbReference type="InterPro" id="IPR058240">
    <property type="entry name" value="rSAM_sf"/>
</dbReference>
<evidence type="ECO:0000256" key="1">
    <source>
        <dbReference type="ARBA" id="ARBA00001966"/>
    </source>
</evidence>
<dbReference type="SFLD" id="SFLDS00029">
    <property type="entry name" value="Radical_SAM"/>
    <property type="match status" value="1"/>
</dbReference>
<accession>A0AAN4VWG6</accession>
<dbReference type="InterPro" id="IPR013785">
    <property type="entry name" value="Aldolase_TIM"/>
</dbReference>
<keyword evidence="3" id="KW-0949">S-adenosyl-L-methionine</keyword>
<comment type="caution">
    <text evidence="8">The sequence shown here is derived from an EMBL/GenBank/DDBJ whole genome shotgun (WGS) entry which is preliminary data.</text>
</comment>
<dbReference type="PANTHER" id="PTHR30352">
    <property type="entry name" value="PYRUVATE FORMATE-LYASE-ACTIVATING ENZYME"/>
    <property type="match status" value="1"/>
</dbReference>
<proteinExistence type="predicted"/>
<evidence type="ECO:0000259" key="7">
    <source>
        <dbReference type="Pfam" id="PF04055"/>
    </source>
</evidence>
<dbReference type="Gene3D" id="3.20.20.70">
    <property type="entry name" value="Aldolase class I"/>
    <property type="match status" value="1"/>
</dbReference>
<organism evidence="8 9">
    <name type="scientific">Persicobacter diffluens</name>
    <dbReference type="NCBI Taxonomy" id="981"/>
    <lineage>
        <taxon>Bacteria</taxon>
        <taxon>Pseudomonadati</taxon>
        <taxon>Bacteroidota</taxon>
        <taxon>Cytophagia</taxon>
        <taxon>Cytophagales</taxon>
        <taxon>Persicobacteraceae</taxon>
        <taxon>Persicobacter</taxon>
    </lineage>
</organism>